<dbReference type="PRINTS" id="PR00111">
    <property type="entry name" value="ABHYDROLASE"/>
</dbReference>
<dbReference type="EMBL" id="CP042301">
    <property type="protein sequence ID" value="QDZ02007.1"/>
    <property type="molecule type" value="Genomic_DNA"/>
</dbReference>
<dbReference type="SUPFAM" id="SSF53474">
    <property type="entry name" value="alpha/beta-Hydrolases"/>
    <property type="match status" value="1"/>
</dbReference>
<dbReference type="GO" id="GO:0016787">
    <property type="term" value="F:hydrolase activity"/>
    <property type="evidence" value="ECO:0007669"/>
    <property type="project" value="UniProtKB-KW"/>
</dbReference>
<name>A0A5B8L1X3_9HYPH</name>
<dbReference type="Gene3D" id="3.40.50.1820">
    <property type="entry name" value="alpha/beta hydrolase"/>
    <property type="match status" value="1"/>
</dbReference>
<sequence length="344" mass="36342">MLKIALRLVLLLLIVAVAALAGLRGWATLRERADPGTAAGAGATFVTVDGLPIHYREWGKTDGRPLVLVHGTMAWAETWRDIAGPLADAGFRVIAPDLPPFGFSRRPADGDYSRTAQARRLLGFADVLGLDRFALAGHSFGGGATIEAAFAAPERVEVLALLDVAIGLGRPHSGPPLAPLFGVGWLRDAAIAATFTNPWMTGKGLRDFIHDDAIVTAERIALYQRPLVVAGTTTAVGDWFLSGLFGNESGARSADPAAYGGFAPPVLIVWGRQDTVTPLDQGEAIAAAFGDARLSVLDDVNHIPHVEKPAEVVREMLDFLADAPAADDSDTANDHLRGSLATEH</sequence>
<feature type="domain" description="AB hydrolase-1" evidence="1">
    <location>
        <begin position="66"/>
        <end position="314"/>
    </location>
</feature>
<dbReference type="KEGG" id="niy:FQ775_17370"/>
<protein>
    <submittedName>
        <fullName evidence="2">Alpha/beta hydrolase</fullName>
    </submittedName>
</protein>
<keyword evidence="2" id="KW-0378">Hydrolase</keyword>
<organism evidence="2 3">
    <name type="scientific">Nitratireductor mangrovi</name>
    <dbReference type="NCBI Taxonomy" id="2599600"/>
    <lineage>
        <taxon>Bacteria</taxon>
        <taxon>Pseudomonadati</taxon>
        <taxon>Pseudomonadota</taxon>
        <taxon>Alphaproteobacteria</taxon>
        <taxon>Hyphomicrobiales</taxon>
        <taxon>Phyllobacteriaceae</taxon>
        <taxon>Nitratireductor</taxon>
    </lineage>
</organism>
<dbReference type="PANTHER" id="PTHR43689">
    <property type="entry name" value="HYDROLASE"/>
    <property type="match status" value="1"/>
</dbReference>
<proteinExistence type="predicted"/>
<dbReference type="InterPro" id="IPR000639">
    <property type="entry name" value="Epox_hydrolase-like"/>
</dbReference>
<dbReference type="RefSeq" id="WP_146300648.1">
    <property type="nucleotide sequence ID" value="NZ_CP042301.2"/>
</dbReference>
<accession>A0A5B8L1X3</accession>
<evidence type="ECO:0000313" key="2">
    <source>
        <dbReference type="EMBL" id="QDZ02007.1"/>
    </source>
</evidence>
<dbReference type="OrthoDB" id="9799612at2"/>
<dbReference type="AlphaFoldDB" id="A0A5B8L1X3"/>
<evidence type="ECO:0000313" key="3">
    <source>
        <dbReference type="Proteomes" id="UP000321389"/>
    </source>
</evidence>
<dbReference type="InterPro" id="IPR029058">
    <property type="entry name" value="AB_hydrolase_fold"/>
</dbReference>
<dbReference type="InterPro" id="IPR000073">
    <property type="entry name" value="AB_hydrolase_1"/>
</dbReference>
<dbReference type="PANTHER" id="PTHR43689:SF8">
    <property type="entry name" value="ALPHA_BETA-HYDROLASES SUPERFAMILY PROTEIN"/>
    <property type="match status" value="1"/>
</dbReference>
<dbReference type="PRINTS" id="PR00412">
    <property type="entry name" value="EPOXHYDRLASE"/>
</dbReference>
<reference evidence="2" key="1">
    <citation type="submission" date="2020-04" db="EMBL/GenBank/DDBJ databases">
        <title>Nitratireductor sp. nov. isolated from mangrove soil.</title>
        <authorList>
            <person name="Ye Y."/>
        </authorList>
    </citation>
    <scope>NUCLEOTIDE SEQUENCE</scope>
    <source>
        <strain evidence="2">SY7</strain>
    </source>
</reference>
<evidence type="ECO:0000259" key="1">
    <source>
        <dbReference type="Pfam" id="PF12697"/>
    </source>
</evidence>
<gene>
    <name evidence="2" type="ORF">FQ775_17370</name>
</gene>
<dbReference type="Pfam" id="PF12697">
    <property type="entry name" value="Abhydrolase_6"/>
    <property type="match status" value="1"/>
</dbReference>
<dbReference type="Proteomes" id="UP000321389">
    <property type="component" value="Chromosome"/>
</dbReference>
<keyword evidence="3" id="KW-1185">Reference proteome</keyword>